<evidence type="ECO:0000313" key="5">
    <source>
        <dbReference type="EMBL" id="CCF55953.1"/>
    </source>
</evidence>
<dbReference type="Pfam" id="PF03364">
    <property type="entry name" value="Polyketide_cyc"/>
    <property type="match status" value="1"/>
</dbReference>
<gene>
    <name evidence="5" type="primary">KAFR0A05180</name>
    <name evidence="5" type="ORF">KAFR_0A05180</name>
</gene>
<comment type="subunit">
    <text evidence="2">Interacts with coenzyme Q.</text>
</comment>
<dbReference type="Gene3D" id="3.30.530.20">
    <property type="match status" value="1"/>
</dbReference>
<name>H2ANK3_KAZAF</name>
<dbReference type="KEGG" id="kaf:KAFR_0A05180"/>
<dbReference type="GO" id="GO:0048039">
    <property type="term" value="F:ubiquinone binding"/>
    <property type="evidence" value="ECO:0007669"/>
    <property type="project" value="EnsemblFungi"/>
</dbReference>
<comment type="function">
    <text evidence="3">Required for the function of coenzyme Q in the respiratory chain. May serve as a chaperone or may be involved in the transport of Q6 from its site of synthesis to the catalytic sites of the respiratory complexes.</text>
</comment>
<dbReference type="SUPFAM" id="SSF55961">
    <property type="entry name" value="Bet v1-like"/>
    <property type="match status" value="1"/>
</dbReference>
<dbReference type="GeneID" id="13886251"/>
<evidence type="ECO:0000313" key="6">
    <source>
        <dbReference type="Proteomes" id="UP000005220"/>
    </source>
</evidence>
<dbReference type="GO" id="GO:0140104">
    <property type="term" value="F:molecular carrier activity"/>
    <property type="evidence" value="ECO:0007669"/>
    <property type="project" value="EnsemblFungi"/>
</dbReference>
<dbReference type="CDD" id="cd07813">
    <property type="entry name" value="COQ10p_like"/>
    <property type="match status" value="1"/>
</dbReference>
<dbReference type="eggNOG" id="KOG3177">
    <property type="taxonomic scope" value="Eukaryota"/>
</dbReference>
<protein>
    <recommendedName>
        <fullName evidence="4">Coenzyme Q-binding protein COQ10 START domain-containing protein</fullName>
    </recommendedName>
</protein>
<keyword evidence="6" id="KW-1185">Reference proteome</keyword>
<dbReference type="InParanoid" id="H2ANK3"/>
<comment type="similarity">
    <text evidence="1">Belongs to the COQ10 family.</text>
</comment>
<dbReference type="InterPro" id="IPR023393">
    <property type="entry name" value="START-like_dom_sf"/>
</dbReference>
<reference evidence="5 6" key="1">
    <citation type="journal article" date="2011" name="Proc. Natl. Acad. Sci. U.S.A.">
        <title>Evolutionary erosion of yeast sex chromosomes by mating-type switching accidents.</title>
        <authorList>
            <person name="Gordon J.L."/>
            <person name="Armisen D."/>
            <person name="Proux-Wera E."/>
            <person name="Oheigeartaigh S.S."/>
            <person name="Byrne K.P."/>
            <person name="Wolfe K.H."/>
        </authorList>
    </citation>
    <scope>NUCLEOTIDE SEQUENCE [LARGE SCALE GENOMIC DNA]</scope>
    <source>
        <strain evidence="6">ATCC 22294 / BCRC 22015 / CBS 2517 / CECT 1963 / NBRC 1671 / NRRL Y-8276</strain>
    </source>
</reference>
<proteinExistence type="inferred from homology"/>
<dbReference type="HOGENOM" id="CLU_079653_1_2_1"/>
<dbReference type="EMBL" id="HE650821">
    <property type="protein sequence ID" value="CCF55953.1"/>
    <property type="molecule type" value="Genomic_DNA"/>
</dbReference>
<evidence type="ECO:0000256" key="1">
    <source>
        <dbReference type="ARBA" id="ARBA00006885"/>
    </source>
</evidence>
<dbReference type="PANTHER" id="PTHR12901:SF10">
    <property type="entry name" value="COENZYME Q-BINDING PROTEIN COQ10, MITOCHONDRIAL"/>
    <property type="match status" value="1"/>
</dbReference>
<evidence type="ECO:0000256" key="3">
    <source>
        <dbReference type="ARBA" id="ARBA00024947"/>
    </source>
</evidence>
<accession>H2ANK3</accession>
<dbReference type="Proteomes" id="UP000005220">
    <property type="component" value="Chromosome 1"/>
</dbReference>
<dbReference type="InterPro" id="IPR005031">
    <property type="entry name" value="COQ10_START"/>
</dbReference>
<dbReference type="OrthoDB" id="292693at2759"/>
<organism evidence="5 6">
    <name type="scientific">Kazachstania africana (strain ATCC 22294 / BCRC 22015 / CBS 2517 / CECT 1963 / NBRC 1671 / NRRL Y-8276)</name>
    <name type="common">Yeast</name>
    <name type="synonym">Kluyveromyces africanus</name>
    <dbReference type="NCBI Taxonomy" id="1071382"/>
    <lineage>
        <taxon>Eukaryota</taxon>
        <taxon>Fungi</taxon>
        <taxon>Dikarya</taxon>
        <taxon>Ascomycota</taxon>
        <taxon>Saccharomycotina</taxon>
        <taxon>Saccharomycetes</taxon>
        <taxon>Saccharomycetales</taxon>
        <taxon>Saccharomycetaceae</taxon>
        <taxon>Kazachstania</taxon>
    </lineage>
</organism>
<dbReference type="GO" id="GO:0006744">
    <property type="term" value="P:ubiquinone biosynthetic process"/>
    <property type="evidence" value="ECO:0007669"/>
    <property type="project" value="EnsemblFungi"/>
</dbReference>
<dbReference type="GO" id="GO:0045333">
    <property type="term" value="P:cellular respiration"/>
    <property type="evidence" value="ECO:0007669"/>
    <property type="project" value="InterPro"/>
</dbReference>
<evidence type="ECO:0000256" key="2">
    <source>
        <dbReference type="ARBA" id="ARBA00011814"/>
    </source>
</evidence>
<dbReference type="RefSeq" id="XP_003955088.1">
    <property type="nucleotide sequence ID" value="XM_003955039.1"/>
</dbReference>
<dbReference type="AlphaFoldDB" id="H2ANK3"/>
<dbReference type="InterPro" id="IPR044996">
    <property type="entry name" value="COQ10-like"/>
</dbReference>
<dbReference type="STRING" id="1071382.H2ANK3"/>
<sequence length="186" mass="21747">MSSPSLLYKRLLWTSPPSYAHSQAITHVHRYRLVRTIKDVKPLNAYKVISQIDRYKEYIPYCLDSFIGKRSPHNNMPTLAGLRVGFKQYDEVFNCEIECDKANEQKYIVEANSISYNIFQKLYSKWTIVQHPRVKESIQIELILLFKFNSALYNSVAGLFAKKVMNTVMDSFEKRILERKILGNSN</sequence>
<dbReference type="FunCoup" id="H2ANK3">
    <property type="interactions" value="151"/>
</dbReference>
<feature type="domain" description="Coenzyme Q-binding protein COQ10 START" evidence="4">
    <location>
        <begin position="44"/>
        <end position="173"/>
    </location>
</feature>
<dbReference type="PANTHER" id="PTHR12901">
    <property type="entry name" value="SPERM PROTEIN HOMOLOG"/>
    <property type="match status" value="1"/>
</dbReference>
<dbReference type="GO" id="GO:0005743">
    <property type="term" value="C:mitochondrial inner membrane"/>
    <property type="evidence" value="ECO:0007669"/>
    <property type="project" value="EnsemblFungi"/>
</dbReference>
<evidence type="ECO:0000259" key="4">
    <source>
        <dbReference type="Pfam" id="PF03364"/>
    </source>
</evidence>